<dbReference type="RefSeq" id="WP_030878625.1">
    <property type="nucleotide sequence ID" value="NZ_JBIRHZ010000002.1"/>
</dbReference>
<protein>
    <recommendedName>
        <fullName evidence="1">DUF397 domain-containing protein</fullName>
    </recommendedName>
</protein>
<gene>
    <name evidence="2" type="ORF">ADK38_24335</name>
</gene>
<evidence type="ECO:0000313" key="3">
    <source>
        <dbReference type="Proteomes" id="UP000037020"/>
    </source>
</evidence>
<organism evidence="2 3">
    <name type="scientific">Streptomyces varsoviensis</name>
    <dbReference type="NCBI Taxonomy" id="67373"/>
    <lineage>
        <taxon>Bacteria</taxon>
        <taxon>Bacillati</taxon>
        <taxon>Actinomycetota</taxon>
        <taxon>Actinomycetes</taxon>
        <taxon>Kitasatosporales</taxon>
        <taxon>Streptomycetaceae</taxon>
        <taxon>Streptomyces</taxon>
    </lineage>
</organism>
<sequence length="60" mass="6315">MSSFIWQKSSFSGSGQDDCVEVAAGLDGRIHVRESDEPEAVLAASRSAWGAFLRSVKAGG</sequence>
<accession>A0ABR5J2I8</accession>
<reference evidence="2 3" key="1">
    <citation type="submission" date="2015-07" db="EMBL/GenBank/DDBJ databases">
        <authorList>
            <person name="Ju K.-S."/>
            <person name="Doroghazi J.R."/>
            <person name="Metcalf W.W."/>
        </authorList>
    </citation>
    <scope>NUCLEOTIDE SEQUENCE [LARGE SCALE GENOMIC DNA]</scope>
    <source>
        <strain evidence="2 3">NRRL B-3589</strain>
    </source>
</reference>
<proteinExistence type="predicted"/>
<comment type="caution">
    <text evidence="2">The sequence shown here is derived from an EMBL/GenBank/DDBJ whole genome shotgun (WGS) entry which is preliminary data.</text>
</comment>
<dbReference type="EMBL" id="LGUT01002118">
    <property type="protein sequence ID" value="KOG87633.1"/>
    <property type="molecule type" value="Genomic_DNA"/>
</dbReference>
<feature type="domain" description="DUF397" evidence="1">
    <location>
        <begin position="6"/>
        <end position="57"/>
    </location>
</feature>
<dbReference type="Proteomes" id="UP000037020">
    <property type="component" value="Unassembled WGS sequence"/>
</dbReference>
<dbReference type="InterPro" id="IPR007278">
    <property type="entry name" value="DUF397"/>
</dbReference>
<dbReference type="Pfam" id="PF04149">
    <property type="entry name" value="DUF397"/>
    <property type="match status" value="1"/>
</dbReference>
<name>A0ABR5J2I8_9ACTN</name>
<evidence type="ECO:0000259" key="1">
    <source>
        <dbReference type="Pfam" id="PF04149"/>
    </source>
</evidence>
<keyword evidence="3" id="KW-1185">Reference proteome</keyword>
<evidence type="ECO:0000313" key="2">
    <source>
        <dbReference type="EMBL" id="KOG87633.1"/>
    </source>
</evidence>